<dbReference type="EMBL" id="JASSZA010000007">
    <property type="protein sequence ID" value="KAK2105316.1"/>
    <property type="molecule type" value="Genomic_DNA"/>
</dbReference>
<comment type="caution">
    <text evidence="2">The sequence shown here is derived from an EMBL/GenBank/DDBJ whole genome shotgun (WGS) entry which is preliminary data.</text>
</comment>
<dbReference type="Proteomes" id="UP001266305">
    <property type="component" value="Unassembled WGS sequence"/>
</dbReference>
<keyword evidence="3" id="KW-1185">Reference proteome</keyword>
<reference evidence="2 3" key="1">
    <citation type="submission" date="2023-05" db="EMBL/GenBank/DDBJ databases">
        <title>B98-5 Cell Line De Novo Hybrid Assembly: An Optical Mapping Approach.</title>
        <authorList>
            <person name="Kananen K."/>
            <person name="Auerbach J.A."/>
            <person name="Kautto E."/>
            <person name="Blachly J.S."/>
        </authorList>
    </citation>
    <scope>NUCLEOTIDE SEQUENCE [LARGE SCALE GENOMIC DNA]</scope>
    <source>
        <strain evidence="2">B95-8</strain>
        <tissue evidence="2">Cell line</tissue>
    </source>
</reference>
<evidence type="ECO:0000313" key="2">
    <source>
        <dbReference type="EMBL" id="KAK2105316.1"/>
    </source>
</evidence>
<dbReference type="PANTHER" id="PTHR31626:SF1">
    <property type="entry name" value="PROTEIN FAM171A1"/>
    <property type="match status" value="1"/>
</dbReference>
<dbReference type="Pfam" id="PF10577">
    <property type="entry name" value="FAM171A1-2-B_N"/>
    <property type="match status" value="1"/>
</dbReference>
<accession>A0ABQ9V7T4</accession>
<sequence>MGQNQVSLPSDPFAKPCLHTALSEAQTNCWRSDPSCGMGRRGCQALTGARPLPPAPVCSWHVSRGVAASGDITKGTWLKSGLGLVHQEGSQLTWTYIAPQLGYWVAAMSPPIPAAIENSSSKAHRDQQDLLPNSSNSCGLLKAHMQGRALHRDASGKSPLGAKRLVEHFHKGLNANQLLYI</sequence>
<dbReference type="PANTHER" id="PTHR31626">
    <property type="entry name" value="SUSHI DOMAIN-CONTAINING PROTEIN"/>
    <property type="match status" value="1"/>
</dbReference>
<evidence type="ECO:0000313" key="3">
    <source>
        <dbReference type="Proteomes" id="UP001266305"/>
    </source>
</evidence>
<proteinExistence type="predicted"/>
<dbReference type="InterPro" id="IPR018890">
    <property type="entry name" value="FAM171"/>
</dbReference>
<gene>
    <name evidence="2" type="ORF">P7K49_014830</name>
</gene>
<evidence type="ECO:0000259" key="1">
    <source>
        <dbReference type="Pfam" id="PF10577"/>
    </source>
</evidence>
<dbReference type="InterPro" id="IPR048530">
    <property type="entry name" value="FAM171_N"/>
</dbReference>
<protein>
    <recommendedName>
        <fullName evidence="1">FAM171 N-terminal domain-containing protein</fullName>
    </recommendedName>
</protein>
<organism evidence="2 3">
    <name type="scientific">Saguinus oedipus</name>
    <name type="common">Cotton-top tamarin</name>
    <name type="synonym">Oedipomidas oedipus</name>
    <dbReference type="NCBI Taxonomy" id="9490"/>
    <lineage>
        <taxon>Eukaryota</taxon>
        <taxon>Metazoa</taxon>
        <taxon>Chordata</taxon>
        <taxon>Craniata</taxon>
        <taxon>Vertebrata</taxon>
        <taxon>Euteleostomi</taxon>
        <taxon>Mammalia</taxon>
        <taxon>Eutheria</taxon>
        <taxon>Euarchontoglires</taxon>
        <taxon>Primates</taxon>
        <taxon>Haplorrhini</taxon>
        <taxon>Platyrrhini</taxon>
        <taxon>Cebidae</taxon>
        <taxon>Callitrichinae</taxon>
        <taxon>Saguinus</taxon>
    </lineage>
</organism>
<feature type="domain" description="FAM171 N-terminal" evidence="1">
    <location>
        <begin position="72"/>
        <end position="110"/>
    </location>
</feature>
<name>A0ABQ9V7T4_SAGOE</name>